<dbReference type="GO" id="GO:0016477">
    <property type="term" value="P:cell migration"/>
    <property type="evidence" value="ECO:0007669"/>
    <property type="project" value="TreeGrafter"/>
</dbReference>
<protein>
    <recommendedName>
        <fullName evidence="3">Protein kinase domain-containing protein</fullName>
    </recommendedName>
</protein>
<dbReference type="GO" id="GO:0043408">
    <property type="term" value="P:regulation of MAPK cascade"/>
    <property type="evidence" value="ECO:0007669"/>
    <property type="project" value="TreeGrafter"/>
</dbReference>
<dbReference type="GO" id="GO:0045446">
    <property type="term" value="P:endothelial cell differentiation"/>
    <property type="evidence" value="ECO:0007669"/>
    <property type="project" value="TreeGrafter"/>
</dbReference>
<dbReference type="InterPro" id="IPR011009">
    <property type="entry name" value="Kinase-like_dom_sf"/>
</dbReference>
<evidence type="ECO:0000256" key="1">
    <source>
        <dbReference type="ARBA" id="ARBA00022741"/>
    </source>
</evidence>
<dbReference type="InterPro" id="IPR050122">
    <property type="entry name" value="RTK"/>
</dbReference>
<dbReference type="SUPFAM" id="SSF56112">
    <property type="entry name" value="Protein kinase-like (PK-like)"/>
    <property type="match status" value="1"/>
</dbReference>
<dbReference type="GO" id="GO:0019838">
    <property type="term" value="F:growth factor binding"/>
    <property type="evidence" value="ECO:0007669"/>
    <property type="project" value="TreeGrafter"/>
</dbReference>
<dbReference type="EMBL" id="BEZZ01121021">
    <property type="protein sequence ID" value="GCC44280.1"/>
    <property type="molecule type" value="Genomic_DNA"/>
</dbReference>
<proteinExistence type="predicted"/>
<comment type="caution">
    <text evidence="4">The sequence shown here is derived from an EMBL/GenBank/DDBJ whole genome shotgun (WGS) entry which is preliminary data.</text>
</comment>
<feature type="domain" description="Protein kinase" evidence="3">
    <location>
        <begin position="1"/>
        <end position="109"/>
    </location>
</feature>
<sequence>MEHVGNRNLKTFLQNNRPQLSICKDLQTQLTLSAYFISLGMEHIASRKIAHRDLAARNILVGRFPQECKIAEFSLAADLSNTGAVKCKKGRGVSMISNSFFSQSSLFQE</sequence>
<dbReference type="GO" id="GO:0030335">
    <property type="term" value="P:positive regulation of cell migration"/>
    <property type="evidence" value="ECO:0007669"/>
    <property type="project" value="TreeGrafter"/>
</dbReference>
<dbReference type="OrthoDB" id="9948298at2759"/>
<dbReference type="GO" id="GO:0005524">
    <property type="term" value="F:ATP binding"/>
    <property type="evidence" value="ECO:0007669"/>
    <property type="project" value="UniProtKB-KW"/>
</dbReference>
<dbReference type="OMA" id="GAVKCKK"/>
<dbReference type="GO" id="GO:0005021">
    <property type="term" value="F:vascular endothelial growth factor receptor activity"/>
    <property type="evidence" value="ECO:0007669"/>
    <property type="project" value="TreeGrafter"/>
</dbReference>
<dbReference type="STRING" id="137246.A0A401TNM0"/>
<dbReference type="AlphaFoldDB" id="A0A401TNM0"/>
<keyword evidence="2" id="KW-0067">ATP-binding</keyword>
<dbReference type="GO" id="GO:0043235">
    <property type="term" value="C:receptor complex"/>
    <property type="evidence" value="ECO:0007669"/>
    <property type="project" value="TreeGrafter"/>
</dbReference>
<keyword evidence="5" id="KW-1185">Reference proteome</keyword>
<dbReference type="PANTHER" id="PTHR24416:SF552">
    <property type="entry name" value="RECEPTOR PROTEIN-TYROSINE KINASE"/>
    <property type="match status" value="1"/>
</dbReference>
<organism evidence="4 5">
    <name type="scientific">Chiloscyllium punctatum</name>
    <name type="common">Brownbanded bambooshark</name>
    <name type="synonym">Hemiscyllium punctatum</name>
    <dbReference type="NCBI Taxonomy" id="137246"/>
    <lineage>
        <taxon>Eukaryota</taxon>
        <taxon>Metazoa</taxon>
        <taxon>Chordata</taxon>
        <taxon>Craniata</taxon>
        <taxon>Vertebrata</taxon>
        <taxon>Chondrichthyes</taxon>
        <taxon>Elasmobranchii</taxon>
        <taxon>Galeomorphii</taxon>
        <taxon>Galeoidea</taxon>
        <taxon>Orectolobiformes</taxon>
        <taxon>Hemiscylliidae</taxon>
        <taxon>Chiloscyllium</taxon>
    </lineage>
</organism>
<dbReference type="PANTHER" id="PTHR24416">
    <property type="entry name" value="TYROSINE-PROTEIN KINASE RECEPTOR"/>
    <property type="match status" value="1"/>
</dbReference>
<evidence type="ECO:0000313" key="5">
    <source>
        <dbReference type="Proteomes" id="UP000287033"/>
    </source>
</evidence>
<dbReference type="Pfam" id="PF07714">
    <property type="entry name" value="PK_Tyr_Ser-Thr"/>
    <property type="match status" value="1"/>
</dbReference>
<accession>A0A401TNM0</accession>
<dbReference type="InterPro" id="IPR001245">
    <property type="entry name" value="Ser-Thr/Tyr_kinase_cat_dom"/>
</dbReference>
<dbReference type="PROSITE" id="PS50011">
    <property type="entry name" value="PROTEIN_KINASE_DOM"/>
    <property type="match status" value="1"/>
</dbReference>
<dbReference type="InterPro" id="IPR000719">
    <property type="entry name" value="Prot_kinase_dom"/>
</dbReference>
<dbReference type="GO" id="GO:0001525">
    <property type="term" value="P:angiogenesis"/>
    <property type="evidence" value="ECO:0007669"/>
    <property type="project" value="TreeGrafter"/>
</dbReference>
<dbReference type="Gene3D" id="1.10.510.10">
    <property type="entry name" value="Transferase(Phosphotransferase) domain 1"/>
    <property type="match status" value="1"/>
</dbReference>
<name>A0A401TNM0_CHIPU</name>
<dbReference type="GO" id="GO:0005886">
    <property type="term" value="C:plasma membrane"/>
    <property type="evidence" value="ECO:0007669"/>
    <property type="project" value="TreeGrafter"/>
</dbReference>
<evidence type="ECO:0000256" key="2">
    <source>
        <dbReference type="ARBA" id="ARBA00022840"/>
    </source>
</evidence>
<dbReference type="Proteomes" id="UP000287033">
    <property type="component" value="Unassembled WGS sequence"/>
</dbReference>
<evidence type="ECO:0000313" key="4">
    <source>
        <dbReference type="EMBL" id="GCC44280.1"/>
    </source>
</evidence>
<gene>
    <name evidence="4" type="ORF">chiPu_0028035</name>
</gene>
<dbReference type="GO" id="GO:0045766">
    <property type="term" value="P:positive regulation of angiogenesis"/>
    <property type="evidence" value="ECO:0007669"/>
    <property type="project" value="TreeGrafter"/>
</dbReference>
<keyword evidence="1" id="KW-0547">Nucleotide-binding</keyword>
<reference evidence="4 5" key="1">
    <citation type="journal article" date="2018" name="Nat. Ecol. Evol.">
        <title>Shark genomes provide insights into elasmobranch evolution and the origin of vertebrates.</title>
        <authorList>
            <person name="Hara Y"/>
            <person name="Yamaguchi K"/>
            <person name="Onimaru K"/>
            <person name="Kadota M"/>
            <person name="Koyanagi M"/>
            <person name="Keeley SD"/>
            <person name="Tatsumi K"/>
            <person name="Tanaka K"/>
            <person name="Motone F"/>
            <person name="Kageyama Y"/>
            <person name="Nozu R"/>
            <person name="Adachi N"/>
            <person name="Nishimura O"/>
            <person name="Nakagawa R"/>
            <person name="Tanegashima C"/>
            <person name="Kiyatake I"/>
            <person name="Matsumoto R"/>
            <person name="Murakumo K"/>
            <person name="Nishida K"/>
            <person name="Terakita A"/>
            <person name="Kuratani S"/>
            <person name="Sato K"/>
            <person name="Hyodo S Kuraku.S."/>
        </authorList>
    </citation>
    <scope>NUCLEOTIDE SEQUENCE [LARGE SCALE GENOMIC DNA]</scope>
</reference>
<evidence type="ECO:0000259" key="3">
    <source>
        <dbReference type="PROSITE" id="PS50011"/>
    </source>
</evidence>